<dbReference type="EMBL" id="BAABHK010000007">
    <property type="protein sequence ID" value="GAA4629379.1"/>
    <property type="molecule type" value="Genomic_DNA"/>
</dbReference>
<evidence type="ECO:0000256" key="7">
    <source>
        <dbReference type="SAM" id="Phobius"/>
    </source>
</evidence>
<keyword evidence="7" id="KW-0812">Transmembrane</keyword>
<feature type="transmembrane region" description="Helical" evidence="7">
    <location>
        <begin position="283"/>
        <end position="308"/>
    </location>
</feature>
<proteinExistence type="inferred from homology"/>
<dbReference type="Pfam" id="PF01435">
    <property type="entry name" value="Peptidase_M48"/>
    <property type="match status" value="1"/>
</dbReference>
<keyword evidence="3 6" id="KW-0378">Hydrolase</keyword>
<dbReference type="CDD" id="cd07326">
    <property type="entry name" value="M56_BlaR1_MecR1_like"/>
    <property type="match status" value="1"/>
</dbReference>
<dbReference type="InterPro" id="IPR001915">
    <property type="entry name" value="Peptidase_M48"/>
</dbReference>
<comment type="cofactor">
    <cofactor evidence="6">
        <name>Zn(2+)</name>
        <dbReference type="ChEBI" id="CHEBI:29105"/>
    </cofactor>
    <text evidence="6">Binds 1 zinc ion per subunit.</text>
</comment>
<organism evidence="9 10">
    <name type="scientific">Actinoallomurus vinaceus</name>
    <dbReference type="NCBI Taxonomy" id="1080074"/>
    <lineage>
        <taxon>Bacteria</taxon>
        <taxon>Bacillati</taxon>
        <taxon>Actinomycetota</taxon>
        <taxon>Actinomycetes</taxon>
        <taxon>Streptosporangiales</taxon>
        <taxon>Thermomonosporaceae</taxon>
        <taxon>Actinoallomurus</taxon>
    </lineage>
</organism>
<dbReference type="PANTHER" id="PTHR34978:SF3">
    <property type="entry name" value="SLR0241 PROTEIN"/>
    <property type="match status" value="1"/>
</dbReference>
<evidence type="ECO:0000256" key="3">
    <source>
        <dbReference type="ARBA" id="ARBA00022801"/>
    </source>
</evidence>
<feature type="domain" description="Peptidase M48" evidence="8">
    <location>
        <begin position="131"/>
        <end position="197"/>
    </location>
</feature>
<evidence type="ECO:0000256" key="2">
    <source>
        <dbReference type="ARBA" id="ARBA00022723"/>
    </source>
</evidence>
<comment type="similarity">
    <text evidence="6">Belongs to the peptidase M48 family.</text>
</comment>
<evidence type="ECO:0000313" key="9">
    <source>
        <dbReference type="EMBL" id="GAA4629379.1"/>
    </source>
</evidence>
<comment type="caution">
    <text evidence="9">The sequence shown here is derived from an EMBL/GenBank/DDBJ whole genome shotgun (WGS) entry which is preliminary data.</text>
</comment>
<accession>A0ABP8UGK0</accession>
<keyword evidence="7" id="KW-1133">Transmembrane helix</keyword>
<keyword evidence="5 6" id="KW-0482">Metalloprotease</keyword>
<reference evidence="10" key="1">
    <citation type="journal article" date="2019" name="Int. J. Syst. Evol. Microbiol.">
        <title>The Global Catalogue of Microorganisms (GCM) 10K type strain sequencing project: providing services to taxonomists for standard genome sequencing and annotation.</title>
        <authorList>
            <consortium name="The Broad Institute Genomics Platform"/>
            <consortium name="The Broad Institute Genome Sequencing Center for Infectious Disease"/>
            <person name="Wu L."/>
            <person name="Ma J."/>
        </authorList>
    </citation>
    <scope>NUCLEOTIDE SEQUENCE [LARGE SCALE GENOMIC DNA]</scope>
    <source>
        <strain evidence="10">JCM 17939</strain>
    </source>
</reference>
<dbReference type="Gene3D" id="3.30.2010.10">
    <property type="entry name" value="Metalloproteases ('zincins'), catalytic domain"/>
    <property type="match status" value="1"/>
</dbReference>
<dbReference type="InterPro" id="IPR052173">
    <property type="entry name" value="Beta-lactam_resp_regulator"/>
</dbReference>
<keyword evidence="7" id="KW-0472">Membrane</keyword>
<protein>
    <submittedName>
        <fullName evidence="9">M56 family metallopeptidase</fullName>
    </submittedName>
</protein>
<evidence type="ECO:0000256" key="4">
    <source>
        <dbReference type="ARBA" id="ARBA00022833"/>
    </source>
</evidence>
<dbReference type="PANTHER" id="PTHR34978">
    <property type="entry name" value="POSSIBLE SENSOR-TRANSDUCER PROTEIN BLAR"/>
    <property type="match status" value="1"/>
</dbReference>
<feature type="transmembrane region" description="Helical" evidence="7">
    <location>
        <begin position="237"/>
        <end position="263"/>
    </location>
</feature>
<dbReference type="RefSeq" id="WP_345433407.1">
    <property type="nucleotide sequence ID" value="NZ_BAABHK010000007.1"/>
</dbReference>
<keyword evidence="2" id="KW-0479">Metal-binding</keyword>
<keyword evidence="4 6" id="KW-0862">Zinc</keyword>
<name>A0ABP8UGK0_9ACTN</name>
<evidence type="ECO:0000256" key="6">
    <source>
        <dbReference type="RuleBase" id="RU003983"/>
    </source>
</evidence>
<sequence>MTAALALLIYAAALLTAGPRLLKRLDWVDRAPRLGLAMWQAATASALISLALGGLVLVVPAIRDAGGLTHVLDACVTAMRDHYSGVSQPVGAVAGLLSSAGLVLWAGGHVIASLARAWWSKRAHLGALALVARPLPEKGIVVVEHAAPVAYCIPGRRSRIVLTTGTLDRLDGAQLSAVLEHEKAHLRGRHDIVRNVAVALARAFPRIRLFRDARLEIARLIELIADDSAVRRHDRAVVAAALVSVAAGPVPAAALGAGSTALLTRVRRLLNPARPLSRAARGINAMGIALLLALPLGLAANPAIVAIFERHCPVG</sequence>
<evidence type="ECO:0000313" key="10">
    <source>
        <dbReference type="Proteomes" id="UP001501442"/>
    </source>
</evidence>
<evidence type="ECO:0000259" key="8">
    <source>
        <dbReference type="Pfam" id="PF01435"/>
    </source>
</evidence>
<dbReference type="Proteomes" id="UP001501442">
    <property type="component" value="Unassembled WGS sequence"/>
</dbReference>
<keyword evidence="1 6" id="KW-0645">Protease</keyword>
<keyword evidence="10" id="KW-1185">Reference proteome</keyword>
<feature type="transmembrane region" description="Helical" evidence="7">
    <location>
        <begin position="38"/>
        <end position="62"/>
    </location>
</feature>
<evidence type="ECO:0000256" key="5">
    <source>
        <dbReference type="ARBA" id="ARBA00023049"/>
    </source>
</evidence>
<gene>
    <name evidence="9" type="ORF">GCM10023196_049910</name>
</gene>
<evidence type="ECO:0000256" key="1">
    <source>
        <dbReference type="ARBA" id="ARBA00022670"/>
    </source>
</evidence>